<keyword evidence="3" id="KW-1185">Reference proteome</keyword>
<dbReference type="EMBL" id="JAAAMV010000015">
    <property type="protein sequence ID" value="NBD25758.1"/>
    <property type="molecule type" value="Genomic_DNA"/>
</dbReference>
<accession>A0ABW9XTE9</accession>
<organism evidence="2 3">
    <name type="scientific">Paenibacillus glycinis</name>
    <dbReference type="NCBI Taxonomy" id="2697035"/>
    <lineage>
        <taxon>Bacteria</taxon>
        <taxon>Bacillati</taxon>
        <taxon>Bacillota</taxon>
        <taxon>Bacilli</taxon>
        <taxon>Bacillales</taxon>
        <taxon>Paenibacillaceae</taxon>
        <taxon>Paenibacillus</taxon>
    </lineage>
</organism>
<evidence type="ECO:0000313" key="2">
    <source>
        <dbReference type="EMBL" id="NBD25758.1"/>
    </source>
</evidence>
<evidence type="ECO:0000256" key="1">
    <source>
        <dbReference type="SAM" id="MobiDB-lite"/>
    </source>
</evidence>
<gene>
    <name evidence="2" type="ORF">GT019_17945</name>
</gene>
<comment type="caution">
    <text evidence="2">The sequence shown here is derived from an EMBL/GenBank/DDBJ whole genome shotgun (WGS) entry which is preliminary data.</text>
</comment>
<proteinExistence type="predicted"/>
<name>A0ABW9XTE9_9BACL</name>
<protein>
    <submittedName>
        <fullName evidence="2">HEAT repeat domain-containing protein</fullName>
    </submittedName>
</protein>
<feature type="region of interest" description="Disordered" evidence="1">
    <location>
        <begin position="1"/>
        <end position="24"/>
    </location>
</feature>
<dbReference type="Proteomes" id="UP000665561">
    <property type="component" value="Unassembled WGS sequence"/>
</dbReference>
<sequence>MDLEHTEQMTDAAPTLEELKKSAGRMSNWRERLKAVEALGEAGGQPVTDLLSRIAQNDPVHQVQLAAHRAAVKLGAELEAPARKTGELIKGTGKILLRIKKSLPAGHDYQAFKEKLKHMRTDVYDTYEGDKEAEFDQWLEQKWSSLSGR</sequence>
<reference evidence="2 3" key="1">
    <citation type="submission" date="2020-01" db="EMBL/GenBank/DDBJ databases">
        <title>Paenibacillus soybeanensis sp. nov. isolated from the nodules of soybean (Glycine max(L.) Merr).</title>
        <authorList>
            <person name="Wang H."/>
        </authorList>
    </citation>
    <scope>NUCLEOTIDE SEQUENCE [LARGE SCALE GENOMIC DNA]</scope>
    <source>
        <strain evidence="2 3">T1</strain>
    </source>
</reference>
<evidence type="ECO:0000313" key="3">
    <source>
        <dbReference type="Proteomes" id="UP000665561"/>
    </source>
</evidence>